<dbReference type="RefSeq" id="WP_191892789.1">
    <property type="nucleotide sequence ID" value="NZ_CP046441.1"/>
</dbReference>
<sequence length="588" mass="65785">MGIISNDPITGLAFSMHENRGVFTVLIGSGLSRSASIPTGWEITLNLIRKAGLATGVEEQSDWAKWYVDTTGNQPNYSTLLEDLAQTQAERRAIIEGFLEPTAEEFEEGLKIPTPAHRAIAQMVRSGHIRVIVTTNFDRLMENALRDVGIEPTVVSSLDGLLGAEPITHASCYILKIHGDYKDARILNTDGELNAYPPQFNLLLDRIFDEFGLIIAGWSGDWDNALHAALLRAPNRRYPTFWLSRGKLGAKAHDLVTHRKATPISIAEADSFFEALNLRLQTLADSEQRNPASLELMVAMAKKFLSKPEYRIQLDDLLAAEHRRHLEILAPIFADQNMRGSDTAKWRETYESATAPLAHLGAVIGRWGDESHHTFLISTIKEMVAEAAKSPSGLHMVFWKKFKFYPAFLVFTGYGIGLVRAGRLSALQDLLKVTVLVDDRITSTLGEYFNPTCFEASVGRVQWDEVDGTKRQTPLSNHLSERLLPGWAPSFAGISNSQLLFARYEFYLALYFHAERTSVEALRQGLDGGRQNYLIIGRVKYDIDSKRVLEQELESAESKAALVHANLVPSTEFLDVFMQCMGKQNWFD</sequence>
<reference evidence="1 2" key="1">
    <citation type="submission" date="2019-11" db="EMBL/GenBank/DDBJ databases">
        <title>Complete genome sequence of Pseudomonas syringae pv. coronafaciens isolate B19001 originated in imported oat cereal.</title>
        <authorList>
            <person name="Kim S.M."/>
            <person name="Lee B.C."/>
            <person name="Seo S.J."/>
            <person name="Lee J.E."/>
            <person name="Choi N.J."/>
            <person name="Park J.H."/>
        </authorList>
    </citation>
    <scope>NUCLEOTIDE SEQUENCE [LARGE SCALE GENOMIC DNA]</scope>
    <source>
        <strain evidence="1 2">B19001</strain>
    </source>
</reference>
<name>A0AAE6QD99_9PSED</name>
<dbReference type="AlphaFoldDB" id="A0AAE6QD99"/>
<protein>
    <recommendedName>
        <fullName evidence="3">SIR2-like domain-containing protein</fullName>
    </recommendedName>
</protein>
<dbReference type="InterPro" id="IPR029035">
    <property type="entry name" value="DHS-like_NAD/FAD-binding_dom"/>
</dbReference>
<evidence type="ECO:0000313" key="2">
    <source>
        <dbReference type="Proteomes" id="UP000423413"/>
    </source>
</evidence>
<dbReference type="Gene3D" id="3.40.50.1220">
    <property type="entry name" value="TPP-binding domain"/>
    <property type="match status" value="1"/>
</dbReference>
<dbReference type="EMBL" id="CP046441">
    <property type="protein sequence ID" value="QGT80611.1"/>
    <property type="molecule type" value="Genomic_DNA"/>
</dbReference>
<dbReference type="SUPFAM" id="SSF52467">
    <property type="entry name" value="DHS-like NAD/FAD-binding domain"/>
    <property type="match status" value="1"/>
</dbReference>
<gene>
    <name evidence="1" type="ORF">GMO17_05180</name>
</gene>
<evidence type="ECO:0008006" key="3">
    <source>
        <dbReference type="Google" id="ProtNLM"/>
    </source>
</evidence>
<proteinExistence type="predicted"/>
<dbReference type="Proteomes" id="UP000423413">
    <property type="component" value="Chromosome"/>
</dbReference>
<accession>A0AAE6QD99</accession>
<organism evidence="1 2">
    <name type="scientific">Pseudomonas coronafaciens pv. coronafaciens</name>
    <dbReference type="NCBI Taxonomy" id="235275"/>
    <lineage>
        <taxon>Bacteria</taxon>
        <taxon>Pseudomonadati</taxon>
        <taxon>Pseudomonadota</taxon>
        <taxon>Gammaproteobacteria</taxon>
        <taxon>Pseudomonadales</taxon>
        <taxon>Pseudomonadaceae</taxon>
        <taxon>Pseudomonas</taxon>
        <taxon>Pseudomonas coronafaciens</taxon>
    </lineage>
</organism>
<evidence type="ECO:0000313" key="1">
    <source>
        <dbReference type="EMBL" id="QGT80611.1"/>
    </source>
</evidence>
<dbReference type="Pfam" id="PF13289">
    <property type="entry name" value="SIR2_2"/>
    <property type="match status" value="1"/>
</dbReference>